<dbReference type="PANTHER" id="PTHR11685">
    <property type="entry name" value="RBR FAMILY RING FINGER AND IBR DOMAIN-CONTAINING"/>
    <property type="match status" value="1"/>
</dbReference>
<dbReference type="InterPro" id="IPR044066">
    <property type="entry name" value="TRIAD_supradom"/>
</dbReference>
<dbReference type="Gene3D" id="1.20.120.1750">
    <property type="match status" value="1"/>
</dbReference>
<evidence type="ECO:0000256" key="2">
    <source>
        <dbReference type="ARBA" id="ARBA00012251"/>
    </source>
</evidence>
<keyword evidence="5" id="KW-0677">Repeat</keyword>
<proteinExistence type="predicted"/>
<dbReference type="EC" id="2.3.2.31" evidence="2"/>
<dbReference type="SMART" id="SM00647">
    <property type="entry name" value="IBR"/>
    <property type="match status" value="2"/>
</dbReference>
<dbReference type="GO" id="GO:0016567">
    <property type="term" value="P:protein ubiquitination"/>
    <property type="evidence" value="ECO:0007669"/>
    <property type="project" value="InterPro"/>
</dbReference>
<dbReference type="GO" id="GO:0061630">
    <property type="term" value="F:ubiquitin protein ligase activity"/>
    <property type="evidence" value="ECO:0007669"/>
    <property type="project" value="UniProtKB-EC"/>
</dbReference>
<keyword evidence="6" id="KW-0863">Zinc-finger</keyword>
<keyword evidence="4" id="KW-0479">Metal-binding</keyword>
<dbReference type="PROSITE" id="PS51873">
    <property type="entry name" value="TRIAD"/>
    <property type="match status" value="1"/>
</dbReference>
<dbReference type="SUPFAM" id="SSF57850">
    <property type="entry name" value="RING/U-box"/>
    <property type="match status" value="3"/>
</dbReference>
<evidence type="ECO:0000256" key="3">
    <source>
        <dbReference type="ARBA" id="ARBA00022679"/>
    </source>
</evidence>
<dbReference type="GO" id="GO:0008270">
    <property type="term" value="F:zinc ion binding"/>
    <property type="evidence" value="ECO:0007669"/>
    <property type="project" value="UniProtKB-KW"/>
</dbReference>
<dbReference type="InterPro" id="IPR002867">
    <property type="entry name" value="IBR_dom"/>
</dbReference>
<dbReference type="Gene3D" id="3.30.40.10">
    <property type="entry name" value="Zinc/RING finger domain, C3HC4 (zinc finger)"/>
    <property type="match status" value="1"/>
</dbReference>
<keyword evidence="8" id="KW-0862">Zinc</keyword>
<dbReference type="EMBL" id="ML978261">
    <property type="protein sequence ID" value="KAF2025622.1"/>
    <property type="molecule type" value="Genomic_DNA"/>
</dbReference>
<protein>
    <recommendedName>
        <fullName evidence="2">RBR-type E3 ubiquitin transferase</fullName>
        <ecNumber evidence="2">2.3.2.31</ecNumber>
    </recommendedName>
</protein>
<evidence type="ECO:0000256" key="1">
    <source>
        <dbReference type="ARBA" id="ARBA00001798"/>
    </source>
</evidence>
<evidence type="ECO:0000256" key="4">
    <source>
        <dbReference type="ARBA" id="ARBA00022723"/>
    </source>
</evidence>
<evidence type="ECO:0000256" key="6">
    <source>
        <dbReference type="ARBA" id="ARBA00022771"/>
    </source>
</evidence>
<feature type="non-terminal residue" evidence="10">
    <location>
        <position position="1"/>
    </location>
</feature>
<accession>A0A9P4LII1</accession>
<evidence type="ECO:0000256" key="7">
    <source>
        <dbReference type="ARBA" id="ARBA00022786"/>
    </source>
</evidence>
<gene>
    <name evidence="10" type="ORF">EK21DRAFT_29149</name>
</gene>
<feature type="domain" description="RING-type" evidence="9">
    <location>
        <begin position="4"/>
        <end position="223"/>
    </location>
</feature>
<reference evidence="10" key="1">
    <citation type="journal article" date="2020" name="Stud. Mycol.">
        <title>101 Dothideomycetes genomes: a test case for predicting lifestyles and emergence of pathogens.</title>
        <authorList>
            <person name="Haridas S."/>
            <person name="Albert R."/>
            <person name="Binder M."/>
            <person name="Bloem J."/>
            <person name="Labutti K."/>
            <person name="Salamov A."/>
            <person name="Andreopoulos B."/>
            <person name="Baker S."/>
            <person name="Barry K."/>
            <person name="Bills G."/>
            <person name="Bluhm B."/>
            <person name="Cannon C."/>
            <person name="Castanera R."/>
            <person name="Culley D."/>
            <person name="Daum C."/>
            <person name="Ezra D."/>
            <person name="Gonzalez J."/>
            <person name="Henrissat B."/>
            <person name="Kuo A."/>
            <person name="Liang C."/>
            <person name="Lipzen A."/>
            <person name="Lutzoni F."/>
            <person name="Magnuson J."/>
            <person name="Mondo S."/>
            <person name="Nolan M."/>
            <person name="Ohm R."/>
            <person name="Pangilinan J."/>
            <person name="Park H.-J."/>
            <person name="Ramirez L."/>
            <person name="Alfaro M."/>
            <person name="Sun H."/>
            <person name="Tritt A."/>
            <person name="Yoshinaga Y."/>
            <person name="Zwiers L.-H."/>
            <person name="Turgeon B."/>
            <person name="Goodwin S."/>
            <person name="Spatafora J."/>
            <person name="Crous P."/>
            <person name="Grigoriev I."/>
        </authorList>
    </citation>
    <scope>NUCLEOTIDE SEQUENCE</scope>
    <source>
        <strain evidence="10">CBS 110217</strain>
    </source>
</reference>
<dbReference type="InterPro" id="IPR013083">
    <property type="entry name" value="Znf_RING/FYVE/PHD"/>
</dbReference>
<dbReference type="Proteomes" id="UP000799777">
    <property type="component" value="Unassembled WGS sequence"/>
</dbReference>
<dbReference type="OrthoDB" id="1431934at2759"/>
<organism evidence="10 11">
    <name type="scientific">Setomelanomma holmii</name>
    <dbReference type="NCBI Taxonomy" id="210430"/>
    <lineage>
        <taxon>Eukaryota</taxon>
        <taxon>Fungi</taxon>
        <taxon>Dikarya</taxon>
        <taxon>Ascomycota</taxon>
        <taxon>Pezizomycotina</taxon>
        <taxon>Dothideomycetes</taxon>
        <taxon>Pleosporomycetidae</taxon>
        <taxon>Pleosporales</taxon>
        <taxon>Pleosporineae</taxon>
        <taxon>Phaeosphaeriaceae</taxon>
        <taxon>Setomelanomma</taxon>
    </lineage>
</organism>
<evidence type="ECO:0000256" key="5">
    <source>
        <dbReference type="ARBA" id="ARBA00022737"/>
    </source>
</evidence>
<sequence>TPINSGICAVCETCHAVNGLPSLADCEHPPKTCAECYTGWIAAQLEGSNWAGVKCPETKCKVRLTYYEIQQIASTDMFQKYDTFLARAAISEDPNFRWCRACDAGQEHLSGEEGNIFTCHSCGHKVCIKHESTWHEGETCEEYEYRASGQKEHDLQAQEEASLAAIGKLSKKCPGPICVYSIEKNDGCDHMTCSRCRYEFCWICLSEYNRIRREGNSAHAPDCKY</sequence>
<keyword evidence="3" id="KW-0808">Transferase</keyword>
<evidence type="ECO:0000313" key="10">
    <source>
        <dbReference type="EMBL" id="KAF2025622.1"/>
    </source>
</evidence>
<comment type="caution">
    <text evidence="10">The sequence shown here is derived from an EMBL/GenBank/DDBJ whole genome shotgun (WGS) entry which is preliminary data.</text>
</comment>
<dbReference type="Pfam" id="PF22191">
    <property type="entry name" value="IBR_1"/>
    <property type="match status" value="1"/>
</dbReference>
<dbReference type="AlphaFoldDB" id="A0A9P4LII1"/>
<keyword evidence="11" id="KW-1185">Reference proteome</keyword>
<evidence type="ECO:0000259" key="9">
    <source>
        <dbReference type="PROSITE" id="PS51873"/>
    </source>
</evidence>
<comment type="catalytic activity">
    <reaction evidence="1">
        <text>[E2 ubiquitin-conjugating enzyme]-S-ubiquitinyl-L-cysteine + [acceptor protein]-L-lysine = [E2 ubiquitin-conjugating enzyme]-L-cysteine + [acceptor protein]-N(6)-ubiquitinyl-L-lysine.</text>
        <dbReference type="EC" id="2.3.2.31"/>
    </reaction>
</comment>
<dbReference type="Pfam" id="PF01485">
    <property type="entry name" value="IBR"/>
    <property type="match status" value="1"/>
</dbReference>
<evidence type="ECO:0000313" key="11">
    <source>
        <dbReference type="Proteomes" id="UP000799777"/>
    </source>
</evidence>
<feature type="non-terminal residue" evidence="10">
    <location>
        <position position="225"/>
    </location>
</feature>
<dbReference type="InterPro" id="IPR031127">
    <property type="entry name" value="E3_UB_ligase_RBR"/>
</dbReference>
<evidence type="ECO:0000256" key="8">
    <source>
        <dbReference type="ARBA" id="ARBA00022833"/>
    </source>
</evidence>
<dbReference type="CDD" id="cd20335">
    <property type="entry name" value="BRcat_RBR"/>
    <property type="match status" value="1"/>
</dbReference>
<name>A0A9P4LII1_9PLEO</name>
<keyword evidence="7" id="KW-0833">Ubl conjugation pathway</keyword>